<keyword evidence="2" id="KW-1185">Reference proteome</keyword>
<feature type="non-terminal residue" evidence="1">
    <location>
        <position position="1"/>
    </location>
</feature>
<dbReference type="Proteomes" id="UP000076858">
    <property type="component" value="Unassembled WGS sequence"/>
</dbReference>
<proteinExistence type="predicted"/>
<name>A0A164V460_9CRUS</name>
<organism evidence="1 2">
    <name type="scientific">Daphnia magna</name>
    <dbReference type="NCBI Taxonomy" id="35525"/>
    <lineage>
        <taxon>Eukaryota</taxon>
        <taxon>Metazoa</taxon>
        <taxon>Ecdysozoa</taxon>
        <taxon>Arthropoda</taxon>
        <taxon>Crustacea</taxon>
        <taxon>Branchiopoda</taxon>
        <taxon>Diplostraca</taxon>
        <taxon>Cladocera</taxon>
        <taxon>Anomopoda</taxon>
        <taxon>Daphniidae</taxon>
        <taxon>Daphnia</taxon>
    </lineage>
</organism>
<reference evidence="1 2" key="1">
    <citation type="submission" date="2016-03" db="EMBL/GenBank/DDBJ databases">
        <title>EvidentialGene: Evidence-directed Construction of Genes on Genomes.</title>
        <authorList>
            <person name="Gilbert D.G."/>
            <person name="Choi J.-H."/>
            <person name="Mockaitis K."/>
            <person name="Colbourne J."/>
            <person name="Pfrender M."/>
        </authorList>
    </citation>
    <scope>NUCLEOTIDE SEQUENCE [LARGE SCALE GENOMIC DNA]</scope>
    <source>
        <strain evidence="1 2">Xinb3</strain>
        <tissue evidence="1">Complete organism</tissue>
    </source>
</reference>
<evidence type="ECO:0000313" key="1">
    <source>
        <dbReference type="EMBL" id="KZS11948.1"/>
    </source>
</evidence>
<gene>
    <name evidence="1" type="ORF">APZ42_023238</name>
</gene>
<dbReference type="AlphaFoldDB" id="A0A164V460"/>
<accession>A0A164V460</accession>
<evidence type="ECO:0000313" key="2">
    <source>
        <dbReference type="Proteomes" id="UP000076858"/>
    </source>
</evidence>
<protein>
    <submittedName>
        <fullName evidence="1">Uncharacterized protein</fullName>
    </submittedName>
</protein>
<comment type="caution">
    <text evidence="1">The sequence shown here is derived from an EMBL/GenBank/DDBJ whole genome shotgun (WGS) entry which is preliminary data.</text>
</comment>
<dbReference type="EMBL" id="LRGB01001444">
    <property type="protein sequence ID" value="KZS11948.1"/>
    <property type="molecule type" value="Genomic_DNA"/>
</dbReference>
<sequence length="72" mass="8216">DVCLVYADLVTRVCPRPEFEKTGLYIQREIFNVNVTGRLVGGRWLPRHQAVVVHYGFRVQFQLVVTVSAVKA</sequence>